<organism evidence="1 2">
    <name type="scientific">Smallanthus sonchifolius</name>
    <dbReference type="NCBI Taxonomy" id="185202"/>
    <lineage>
        <taxon>Eukaryota</taxon>
        <taxon>Viridiplantae</taxon>
        <taxon>Streptophyta</taxon>
        <taxon>Embryophyta</taxon>
        <taxon>Tracheophyta</taxon>
        <taxon>Spermatophyta</taxon>
        <taxon>Magnoliopsida</taxon>
        <taxon>eudicotyledons</taxon>
        <taxon>Gunneridae</taxon>
        <taxon>Pentapetalae</taxon>
        <taxon>asterids</taxon>
        <taxon>campanulids</taxon>
        <taxon>Asterales</taxon>
        <taxon>Asteraceae</taxon>
        <taxon>Asteroideae</taxon>
        <taxon>Heliantheae alliance</taxon>
        <taxon>Millerieae</taxon>
        <taxon>Smallanthus</taxon>
    </lineage>
</organism>
<accession>A0ACB9K9U3</accession>
<sequence>MEEVENFEADQYFYNFISFGMLLMKWVLQVVLDTIVSFHSKSVFMELLHQVGVFCLSETRRSILVKAKKKQTNHIRLSV</sequence>
<keyword evidence="2" id="KW-1185">Reference proteome</keyword>
<comment type="caution">
    <text evidence="1">The sequence shown here is derived from an EMBL/GenBank/DDBJ whole genome shotgun (WGS) entry which is preliminary data.</text>
</comment>
<dbReference type="Proteomes" id="UP001056120">
    <property type="component" value="Linkage Group LG01"/>
</dbReference>
<reference evidence="1 2" key="2">
    <citation type="journal article" date="2022" name="Mol. Ecol. Resour.">
        <title>The genomes of chicory, endive, great burdock and yacon provide insights into Asteraceae paleo-polyploidization history and plant inulin production.</title>
        <authorList>
            <person name="Fan W."/>
            <person name="Wang S."/>
            <person name="Wang H."/>
            <person name="Wang A."/>
            <person name="Jiang F."/>
            <person name="Liu H."/>
            <person name="Zhao H."/>
            <person name="Xu D."/>
            <person name="Zhang Y."/>
        </authorList>
    </citation>
    <scope>NUCLEOTIDE SEQUENCE [LARGE SCALE GENOMIC DNA]</scope>
    <source>
        <strain evidence="2">cv. Yunnan</strain>
        <tissue evidence="1">Leaves</tissue>
    </source>
</reference>
<evidence type="ECO:0000313" key="1">
    <source>
        <dbReference type="EMBL" id="KAI3829056.1"/>
    </source>
</evidence>
<gene>
    <name evidence="1" type="ORF">L1987_03170</name>
</gene>
<dbReference type="EMBL" id="CM042018">
    <property type="protein sequence ID" value="KAI3829056.1"/>
    <property type="molecule type" value="Genomic_DNA"/>
</dbReference>
<reference evidence="2" key="1">
    <citation type="journal article" date="2022" name="Mol. Ecol. Resour.">
        <title>The genomes of chicory, endive, great burdock and yacon provide insights into Asteraceae palaeo-polyploidization history and plant inulin production.</title>
        <authorList>
            <person name="Fan W."/>
            <person name="Wang S."/>
            <person name="Wang H."/>
            <person name="Wang A."/>
            <person name="Jiang F."/>
            <person name="Liu H."/>
            <person name="Zhao H."/>
            <person name="Xu D."/>
            <person name="Zhang Y."/>
        </authorList>
    </citation>
    <scope>NUCLEOTIDE SEQUENCE [LARGE SCALE GENOMIC DNA]</scope>
    <source>
        <strain evidence="2">cv. Yunnan</strain>
    </source>
</reference>
<protein>
    <submittedName>
        <fullName evidence="1">Uncharacterized protein</fullName>
    </submittedName>
</protein>
<name>A0ACB9K9U3_9ASTR</name>
<proteinExistence type="predicted"/>
<evidence type="ECO:0000313" key="2">
    <source>
        <dbReference type="Proteomes" id="UP001056120"/>
    </source>
</evidence>